<evidence type="ECO:0000259" key="8">
    <source>
        <dbReference type="Pfam" id="PF11967"/>
    </source>
</evidence>
<accession>A0A0S7XN54</accession>
<gene>
    <name evidence="7" type="primary">recO</name>
    <name evidence="9" type="ORF">AMK68_02820</name>
</gene>
<comment type="similarity">
    <text evidence="1 7">Belongs to the RecO family.</text>
</comment>
<comment type="caution">
    <text evidence="9">The sequence shown here is derived from an EMBL/GenBank/DDBJ whole genome shotgun (WGS) entry which is preliminary data.</text>
</comment>
<dbReference type="EMBL" id="LIZY01000054">
    <property type="protein sequence ID" value="KPJ63920.1"/>
    <property type="molecule type" value="Genomic_DNA"/>
</dbReference>
<dbReference type="HAMAP" id="MF_00201">
    <property type="entry name" value="RecO"/>
    <property type="match status" value="1"/>
</dbReference>
<evidence type="ECO:0000256" key="1">
    <source>
        <dbReference type="ARBA" id="ARBA00007452"/>
    </source>
</evidence>
<comment type="function">
    <text evidence="7">Involved in DNA repair and RecF pathway recombination.</text>
</comment>
<dbReference type="NCBIfam" id="TIGR00613">
    <property type="entry name" value="reco"/>
    <property type="match status" value="1"/>
</dbReference>
<keyword evidence="5 7" id="KW-0234">DNA repair</keyword>
<dbReference type="Gene3D" id="2.40.50.140">
    <property type="entry name" value="Nucleic acid-binding proteins"/>
    <property type="match status" value="1"/>
</dbReference>
<dbReference type="InterPro" id="IPR037278">
    <property type="entry name" value="ARFGAP/RecO"/>
</dbReference>
<dbReference type="InterPro" id="IPR003717">
    <property type="entry name" value="RecO"/>
</dbReference>
<evidence type="ECO:0000256" key="4">
    <source>
        <dbReference type="ARBA" id="ARBA00023172"/>
    </source>
</evidence>
<evidence type="ECO:0000256" key="6">
    <source>
        <dbReference type="ARBA" id="ARBA00033409"/>
    </source>
</evidence>
<dbReference type="PATRIC" id="fig|1704032.3.peg.357"/>
<reference evidence="9 10" key="1">
    <citation type="journal article" date="2015" name="Microbiome">
        <title>Genomic resolution of linkages in carbon, nitrogen, and sulfur cycling among widespread estuary sediment bacteria.</title>
        <authorList>
            <person name="Baker B.J."/>
            <person name="Lazar C.S."/>
            <person name="Teske A.P."/>
            <person name="Dick G.J."/>
        </authorList>
    </citation>
    <scope>NUCLEOTIDE SEQUENCE [LARGE SCALE GENOMIC DNA]</scope>
    <source>
        <strain evidence="9">DG_56</strain>
    </source>
</reference>
<evidence type="ECO:0000256" key="7">
    <source>
        <dbReference type="HAMAP-Rule" id="MF_00201"/>
    </source>
</evidence>
<dbReference type="InterPro" id="IPR012340">
    <property type="entry name" value="NA-bd_OB-fold"/>
</dbReference>
<evidence type="ECO:0000256" key="3">
    <source>
        <dbReference type="ARBA" id="ARBA00022763"/>
    </source>
</evidence>
<keyword evidence="4 7" id="KW-0233">DNA recombination</keyword>
<evidence type="ECO:0000313" key="10">
    <source>
        <dbReference type="Proteomes" id="UP000052020"/>
    </source>
</evidence>
<sequence>MRATDIPERERGVSEVRLYRVSGVVLRHRDLGEADRLVRLLTRERGKLSVVAKGAKRPKSKLASAVQPFTQSRLQIAVGRSLDIITQAQLVDSHYALRTDLTRLAYANHLSELVDAFLEEGQRSARVYDLHLGALRRLAAGEPLDLVARAFELVLLSLLGFGPQWETCASCGRAAAEDAAALSPTMGILCTRCRAADPSARALSTEGARLAQALSDRRRSAPPSASASVRRQLEQAMCGLLEFHLARPLRSARFIAGLSRTQGDEDK</sequence>
<dbReference type="PANTHER" id="PTHR33991:SF1">
    <property type="entry name" value="DNA REPAIR PROTEIN RECO"/>
    <property type="match status" value="1"/>
</dbReference>
<dbReference type="GO" id="GO:0006310">
    <property type="term" value="P:DNA recombination"/>
    <property type="evidence" value="ECO:0007669"/>
    <property type="project" value="UniProtKB-UniRule"/>
</dbReference>
<keyword evidence="3 7" id="KW-0227">DNA damage</keyword>
<dbReference type="SUPFAM" id="SSF50249">
    <property type="entry name" value="Nucleic acid-binding proteins"/>
    <property type="match status" value="1"/>
</dbReference>
<dbReference type="InterPro" id="IPR022572">
    <property type="entry name" value="DNA_rep/recomb_RecO_N"/>
</dbReference>
<evidence type="ECO:0000313" key="9">
    <source>
        <dbReference type="EMBL" id="KPJ63920.1"/>
    </source>
</evidence>
<dbReference type="InterPro" id="IPR042242">
    <property type="entry name" value="RecO_C"/>
</dbReference>
<dbReference type="AlphaFoldDB" id="A0A0S7XN54"/>
<protein>
    <recommendedName>
        <fullName evidence="2 7">DNA repair protein RecO</fullName>
    </recommendedName>
    <alternativeName>
        <fullName evidence="6 7">Recombination protein O</fullName>
    </alternativeName>
</protein>
<dbReference type="Pfam" id="PF02565">
    <property type="entry name" value="RecO_C"/>
    <property type="match status" value="1"/>
</dbReference>
<dbReference type="Proteomes" id="UP000052020">
    <property type="component" value="Unassembled WGS sequence"/>
</dbReference>
<name>A0A0S7XN54_9BACT</name>
<dbReference type="PANTHER" id="PTHR33991">
    <property type="entry name" value="DNA REPAIR PROTEIN RECO"/>
    <property type="match status" value="1"/>
</dbReference>
<evidence type="ECO:0000256" key="2">
    <source>
        <dbReference type="ARBA" id="ARBA00021310"/>
    </source>
</evidence>
<dbReference type="GO" id="GO:0043590">
    <property type="term" value="C:bacterial nucleoid"/>
    <property type="evidence" value="ECO:0007669"/>
    <property type="project" value="TreeGrafter"/>
</dbReference>
<dbReference type="Pfam" id="PF11967">
    <property type="entry name" value="RecO_N"/>
    <property type="match status" value="1"/>
</dbReference>
<organism evidence="9 10">
    <name type="scientific">candidate division KD3-62 bacterium DG_56</name>
    <dbReference type="NCBI Taxonomy" id="1704032"/>
    <lineage>
        <taxon>Bacteria</taxon>
        <taxon>candidate division KD3-62</taxon>
    </lineage>
</organism>
<proteinExistence type="inferred from homology"/>
<dbReference type="GO" id="GO:0006302">
    <property type="term" value="P:double-strand break repair"/>
    <property type="evidence" value="ECO:0007669"/>
    <property type="project" value="TreeGrafter"/>
</dbReference>
<feature type="domain" description="DNA replication/recombination mediator RecO N-terminal" evidence="8">
    <location>
        <begin position="18"/>
        <end position="93"/>
    </location>
</feature>
<evidence type="ECO:0000256" key="5">
    <source>
        <dbReference type="ARBA" id="ARBA00023204"/>
    </source>
</evidence>
<dbReference type="Gene3D" id="1.20.1440.120">
    <property type="entry name" value="Recombination protein O, C-terminal domain"/>
    <property type="match status" value="1"/>
</dbReference>
<dbReference type="SUPFAM" id="SSF57863">
    <property type="entry name" value="ArfGap/RecO-like zinc finger"/>
    <property type="match status" value="1"/>
</dbReference>